<keyword evidence="3" id="KW-0342">GTP-binding</keyword>
<accession>A0A1B2U6Z2</accession>
<feature type="compositionally biased region" description="Basic residues" evidence="5">
    <location>
        <begin position="672"/>
        <end position="682"/>
    </location>
</feature>
<feature type="region of interest" description="Disordered" evidence="5">
    <location>
        <begin position="668"/>
        <end position="719"/>
    </location>
</feature>
<feature type="compositionally biased region" description="Polar residues" evidence="5">
    <location>
        <begin position="286"/>
        <end position="325"/>
    </location>
</feature>
<comment type="similarity">
    <text evidence="1">Belongs to the small GTPase superfamily. Rab family.</text>
</comment>
<dbReference type="SUPFAM" id="SSF52540">
    <property type="entry name" value="P-loop containing nucleoside triphosphate hydrolases"/>
    <property type="match status" value="1"/>
</dbReference>
<evidence type="ECO:0000256" key="1">
    <source>
        <dbReference type="ARBA" id="ARBA00006270"/>
    </source>
</evidence>
<keyword evidence="2" id="KW-0547">Nucleotide-binding</keyword>
<gene>
    <name evidence="6" type="primary">GME10910_g</name>
</gene>
<feature type="compositionally biased region" description="Polar residues" evidence="5">
    <location>
        <begin position="519"/>
        <end position="535"/>
    </location>
</feature>
<dbReference type="InterPro" id="IPR027417">
    <property type="entry name" value="P-loop_NTPase"/>
</dbReference>
<protein>
    <submittedName>
        <fullName evidence="6">Rab family protein</fullName>
    </submittedName>
</protein>
<feature type="region of interest" description="Disordered" evidence="5">
    <location>
        <begin position="368"/>
        <end position="387"/>
    </location>
</feature>
<proteinExistence type="inferred from homology"/>
<feature type="compositionally biased region" description="Low complexity" evidence="5">
    <location>
        <begin position="480"/>
        <end position="494"/>
    </location>
</feature>
<evidence type="ECO:0000256" key="4">
    <source>
        <dbReference type="ARBA" id="ARBA00023289"/>
    </source>
</evidence>
<dbReference type="Gene3D" id="3.40.50.300">
    <property type="entry name" value="P-loop containing nucleotide triphosphate hydrolases"/>
    <property type="match status" value="1"/>
</dbReference>
<reference evidence="6" key="1">
    <citation type="submission" date="2016-03" db="EMBL/GenBank/DDBJ databases">
        <title>Small GTPases and Expression Models of vvran1 Under Oxidative and Cold Stresses in Straw Mushroom Volvariella volvacea.</title>
        <authorList>
            <person name="Yan J."/>
            <person name="Xie B."/>
        </authorList>
    </citation>
    <scope>NUCLEOTIDE SEQUENCE</scope>
    <source>
        <strain evidence="6">PYd21</strain>
    </source>
</reference>
<evidence type="ECO:0000256" key="2">
    <source>
        <dbReference type="ARBA" id="ARBA00022741"/>
    </source>
</evidence>
<dbReference type="GO" id="GO:0032889">
    <property type="term" value="P:regulation of vacuole fusion, non-autophagic"/>
    <property type="evidence" value="ECO:0007669"/>
    <property type="project" value="TreeGrafter"/>
</dbReference>
<keyword evidence="4" id="KW-0449">Lipoprotein</keyword>
<sequence>MSPPPQAAAPTSANGTAVKPVRTIKLVVVGASGAGKTSLRGQYISGKFTTGYRATIGTDFITKTLPWPSEASLKELDSMDAGVERAEAEPGESGSGKSVALQIWDTAGQERFSSLSSAFFRGADAVILLYDVNDAESLHVLRKWWDDFSRNVPLPEPEVSERDGKVRASDEVQEFCVVFVGNKVDLVPPGEGLHEANSGGDVAMNGNIDAGGRKRVTKHEVSRFIESLIPLDSDGDEQPSPSWSLPTISASLVGIAPASIHSQGRIPSSTPSSVPSPQTPIGINPGLNSNTVSTSLASESFSRPLQSRQTNSALSQTPRVQLTCPSSSSLSSSSSSLSDQPTNHHSRSNSNSSQHPPTHPYLARRARNRLSQASSHRLSGSQSQFFGGTMASRTTLSIYHTPSSSLSIFDVYQSARSSPEPPEPLEESWQIVGNRRSRLAGSGARRGLGIDFSGTNGNAMGEGELSEEDLEIVNERANHVSVASSSKKARSASPTPSPAPLRKNGPKSAAVGIGLLPNGSASSGSIATITPSTFARQRERNRRERRVQGQLSSSNAVPSISAPRTNLPLLPPSPIRGPASFFTSAKTGEGVKEVFEYVVKRVVRKWEYEEGVEARRLHFLDHDWEQDGDDASGSEGEGGYKSDGGGGGGWSGLGRMLYGYASPYSNGNVGGHAHRRRRRRGHTNGNGNGRLGNASDTIRVKATTAGGTRKDGGIGGCCT</sequence>
<keyword evidence="4" id="KW-0636">Prenylation</keyword>
<dbReference type="SMART" id="SM00175">
    <property type="entry name" value="RAB"/>
    <property type="match status" value="1"/>
</dbReference>
<dbReference type="PROSITE" id="PS51419">
    <property type="entry name" value="RAB"/>
    <property type="match status" value="1"/>
</dbReference>
<feature type="compositionally biased region" description="Polar residues" evidence="5">
    <location>
        <begin position="549"/>
        <end position="564"/>
    </location>
</feature>
<evidence type="ECO:0000313" key="6">
    <source>
        <dbReference type="EMBL" id="AOC97470.1"/>
    </source>
</evidence>
<evidence type="ECO:0000256" key="3">
    <source>
        <dbReference type="ARBA" id="ARBA00023134"/>
    </source>
</evidence>
<dbReference type="InterPro" id="IPR001806">
    <property type="entry name" value="Small_GTPase"/>
</dbReference>
<dbReference type="GO" id="GO:0003924">
    <property type="term" value="F:GTPase activity"/>
    <property type="evidence" value="ECO:0007669"/>
    <property type="project" value="InterPro"/>
</dbReference>
<feature type="region of interest" description="Disordered" evidence="5">
    <location>
        <begin position="261"/>
        <end position="360"/>
    </location>
</feature>
<organism evidence="6">
    <name type="scientific">Volvariella volvacea</name>
    <dbReference type="NCBI Taxonomy" id="36659"/>
    <lineage>
        <taxon>Eukaryota</taxon>
        <taxon>Fungi</taxon>
        <taxon>Dikarya</taxon>
        <taxon>Basidiomycota</taxon>
        <taxon>Agaricomycotina</taxon>
        <taxon>Agaricomycetes</taxon>
        <taxon>Agaricomycetidae</taxon>
        <taxon>Agaricales</taxon>
        <taxon>Pluteineae</taxon>
        <taxon>Pluteaceae</taxon>
        <taxon>Volvariella</taxon>
    </lineage>
</organism>
<dbReference type="SMART" id="SM00174">
    <property type="entry name" value="RHO"/>
    <property type="match status" value="1"/>
</dbReference>
<dbReference type="AlphaFoldDB" id="A0A1B2U6Z2"/>
<feature type="compositionally biased region" description="Polar residues" evidence="5">
    <location>
        <begin position="369"/>
        <end position="387"/>
    </location>
</feature>
<dbReference type="PROSITE" id="PS51421">
    <property type="entry name" value="RAS"/>
    <property type="match status" value="1"/>
</dbReference>
<feature type="compositionally biased region" description="Low complexity" evidence="5">
    <location>
        <begin position="267"/>
        <end position="280"/>
    </location>
</feature>
<name>A0A1B2U6Z2_9AGAR</name>
<dbReference type="SMART" id="SM00173">
    <property type="entry name" value="RAS"/>
    <property type="match status" value="1"/>
</dbReference>
<feature type="compositionally biased region" description="Gly residues" evidence="5">
    <location>
        <begin position="635"/>
        <end position="646"/>
    </location>
</feature>
<dbReference type="Pfam" id="PF00071">
    <property type="entry name" value="Ras"/>
    <property type="match status" value="1"/>
</dbReference>
<feature type="region of interest" description="Disordered" evidence="5">
    <location>
        <begin position="478"/>
        <end position="572"/>
    </location>
</feature>
<evidence type="ECO:0000256" key="5">
    <source>
        <dbReference type="SAM" id="MobiDB-lite"/>
    </source>
</evidence>
<dbReference type="PANTHER" id="PTHR47981:SF20">
    <property type="entry name" value="RAS-RELATED PROTEIN RAB-7A"/>
    <property type="match status" value="1"/>
</dbReference>
<feature type="compositionally biased region" description="Low complexity" evidence="5">
    <location>
        <begin position="326"/>
        <end position="338"/>
    </location>
</feature>
<dbReference type="PANTHER" id="PTHR47981">
    <property type="entry name" value="RAB FAMILY"/>
    <property type="match status" value="1"/>
</dbReference>
<dbReference type="CDD" id="cd00154">
    <property type="entry name" value="Rab"/>
    <property type="match status" value="1"/>
</dbReference>
<dbReference type="PRINTS" id="PR00449">
    <property type="entry name" value="RASTRNSFRMNG"/>
</dbReference>
<dbReference type="GO" id="GO:0005525">
    <property type="term" value="F:GTP binding"/>
    <property type="evidence" value="ECO:0007669"/>
    <property type="project" value="UniProtKB-KW"/>
</dbReference>
<dbReference type="EMBL" id="KU900100">
    <property type="protein sequence ID" value="AOC97470.1"/>
    <property type="molecule type" value="Genomic_DNA"/>
</dbReference>
<dbReference type="GO" id="GO:0000329">
    <property type="term" value="C:fungal-type vacuole membrane"/>
    <property type="evidence" value="ECO:0007669"/>
    <property type="project" value="TreeGrafter"/>
</dbReference>
<dbReference type="GO" id="GO:0005770">
    <property type="term" value="C:late endosome"/>
    <property type="evidence" value="ECO:0007669"/>
    <property type="project" value="TreeGrafter"/>
</dbReference>
<feature type="region of interest" description="Disordered" evidence="5">
    <location>
        <begin position="624"/>
        <end position="646"/>
    </location>
</feature>